<dbReference type="Proteomes" id="UP000298782">
    <property type="component" value="Chromosome"/>
</dbReference>
<evidence type="ECO:0000313" key="11">
    <source>
        <dbReference type="EMBL" id="QCI26743.1"/>
    </source>
</evidence>
<evidence type="ECO:0000256" key="4">
    <source>
        <dbReference type="ARBA" id="ARBA00022691"/>
    </source>
</evidence>
<dbReference type="OrthoDB" id="9787898at2"/>
<feature type="binding site" evidence="9">
    <location>
        <position position="86"/>
    </location>
    <ligand>
        <name>[4Fe-4S] cluster</name>
        <dbReference type="ChEBI" id="CHEBI:49883"/>
        <label>2</label>
        <note>4Fe-4S-S-AdoMet</note>
    </ligand>
</feature>
<keyword evidence="7 9" id="KW-0411">Iron-sulfur</keyword>
<reference evidence="11 12" key="2">
    <citation type="submission" date="2019-05" db="EMBL/GenBank/DDBJ databases">
        <title>Genome evolution of the obligate endosymbiont Buchnera aphidicola.</title>
        <authorList>
            <person name="Moran N.A."/>
        </authorList>
    </citation>
    <scope>NUCLEOTIDE SEQUENCE [LARGE SCALE GENOMIC DNA]</scope>
    <source>
        <strain evidence="11 12">Tca</strain>
    </source>
</reference>
<dbReference type="UniPathway" id="UPA00538">
    <property type="reaction ID" value="UER00593"/>
</dbReference>
<evidence type="ECO:0000256" key="6">
    <source>
        <dbReference type="ARBA" id="ARBA00023004"/>
    </source>
</evidence>
<dbReference type="InterPro" id="IPR058240">
    <property type="entry name" value="rSAM_sf"/>
</dbReference>
<evidence type="ECO:0000256" key="8">
    <source>
        <dbReference type="ARBA" id="ARBA00047326"/>
    </source>
</evidence>
<evidence type="ECO:0000259" key="10">
    <source>
        <dbReference type="PROSITE" id="PS51918"/>
    </source>
</evidence>
<dbReference type="GO" id="GO:0046872">
    <property type="term" value="F:metal ion binding"/>
    <property type="evidence" value="ECO:0007669"/>
    <property type="project" value="UniProtKB-KW"/>
</dbReference>
<dbReference type="NCBIfam" id="NF009544">
    <property type="entry name" value="PRK12928.1"/>
    <property type="match status" value="1"/>
</dbReference>
<comment type="similarity">
    <text evidence="9">Belongs to the radical SAM superfamily. Lipoyl synthase family.</text>
</comment>
<dbReference type="EMBL" id="CP034852">
    <property type="protein sequence ID" value="QCI26743.1"/>
    <property type="molecule type" value="Genomic_DNA"/>
</dbReference>
<keyword evidence="1 9" id="KW-0004">4Fe-4S</keyword>
<feature type="domain" description="Radical SAM core" evidence="10">
    <location>
        <begin position="65"/>
        <end position="282"/>
    </location>
</feature>
<dbReference type="EC" id="2.8.1.8" evidence="9"/>
<dbReference type="RefSeq" id="WP_158353371.1">
    <property type="nucleotide sequence ID" value="NZ_CP034852.1"/>
</dbReference>
<keyword evidence="3 9" id="KW-0808">Transferase</keyword>
<dbReference type="GO" id="GO:0005737">
    <property type="term" value="C:cytoplasm"/>
    <property type="evidence" value="ECO:0007669"/>
    <property type="project" value="UniProtKB-SubCell"/>
</dbReference>
<name>A0A4D6YF95_9GAMM</name>
<keyword evidence="4 9" id="KW-0949">S-adenosyl-L-methionine</keyword>
<evidence type="ECO:0000313" key="12">
    <source>
        <dbReference type="Proteomes" id="UP000298782"/>
    </source>
</evidence>
<dbReference type="NCBIfam" id="TIGR00510">
    <property type="entry name" value="lipA"/>
    <property type="match status" value="1"/>
</dbReference>
<feature type="binding site" evidence="9">
    <location>
        <position position="79"/>
    </location>
    <ligand>
        <name>[4Fe-4S] cluster</name>
        <dbReference type="ChEBI" id="CHEBI:49883"/>
        <label>2</label>
        <note>4Fe-4S-S-AdoMet</note>
    </ligand>
</feature>
<feature type="binding site" evidence="9">
    <location>
        <position position="293"/>
    </location>
    <ligand>
        <name>[4Fe-4S] cluster</name>
        <dbReference type="ChEBI" id="CHEBI:49883"/>
        <label>1</label>
    </ligand>
</feature>
<dbReference type="Gene3D" id="3.20.20.70">
    <property type="entry name" value="Aldolase class I"/>
    <property type="match status" value="1"/>
</dbReference>
<dbReference type="PIRSF" id="PIRSF005963">
    <property type="entry name" value="Lipoyl_synth"/>
    <property type="match status" value="1"/>
</dbReference>
<reference evidence="11 12" key="1">
    <citation type="submission" date="2018-12" db="EMBL/GenBank/DDBJ databases">
        <authorList>
            <person name="Chong R.A."/>
        </authorList>
    </citation>
    <scope>NUCLEOTIDE SEQUENCE [LARGE SCALE GENOMIC DNA]</scope>
    <source>
        <strain evidence="11 12">Tca</strain>
    </source>
</reference>
<keyword evidence="6 9" id="KW-0408">Iron</keyword>
<dbReference type="GO" id="GO:0016992">
    <property type="term" value="F:lipoate synthase activity"/>
    <property type="evidence" value="ECO:0007669"/>
    <property type="project" value="UniProtKB-UniRule"/>
</dbReference>
<gene>
    <name evidence="9 11" type="primary">lipA</name>
    <name evidence="11" type="ORF">D9V80_01035</name>
</gene>
<feature type="binding site" evidence="9">
    <location>
        <position position="53"/>
    </location>
    <ligand>
        <name>[4Fe-4S] cluster</name>
        <dbReference type="ChEBI" id="CHEBI:49883"/>
        <label>1</label>
    </ligand>
</feature>
<organism evidence="11 12">
    <name type="scientific">Buchnera aphidicola</name>
    <name type="common">Thelaxes californica</name>
    <dbReference type="NCBI Taxonomy" id="1315998"/>
    <lineage>
        <taxon>Bacteria</taxon>
        <taxon>Pseudomonadati</taxon>
        <taxon>Pseudomonadota</taxon>
        <taxon>Gammaproteobacteria</taxon>
        <taxon>Enterobacterales</taxon>
        <taxon>Erwiniaceae</taxon>
        <taxon>Buchnera</taxon>
    </lineage>
</organism>
<dbReference type="PROSITE" id="PS51918">
    <property type="entry name" value="RADICAL_SAM"/>
    <property type="match status" value="1"/>
</dbReference>
<keyword evidence="2 9" id="KW-0963">Cytoplasm</keyword>
<feature type="binding site" evidence="9">
    <location>
        <position position="64"/>
    </location>
    <ligand>
        <name>[4Fe-4S] cluster</name>
        <dbReference type="ChEBI" id="CHEBI:49883"/>
        <label>1</label>
    </ligand>
</feature>
<dbReference type="GO" id="GO:0009249">
    <property type="term" value="P:protein lipoylation"/>
    <property type="evidence" value="ECO:0007669"/>
    <property type="project" value="UniProtKB-UniRule"/>
</dbReference>
<evidence type="ECO:0000256" key="5">
    <source>
        <dbReference type="ARBA" id="ARBA00022723"/>
    </source>
</evidence>
<evidence type="ECO:0000256" key="7">
    <source>
        <dbReference type="ARBA" id="ARBA00023014"/>
    </source>
</evidence>
<dbReference type="Pfam" id="PF04055">
    <property type="entry name" value="Radical_SAM"/>
    <property type="match status" value="1"/>
</dbReference>
<keyword evidence="5 9" id="KW-0479">Metal-binding</keyword>
<dbReference type="SFLD" id="SFLDF00271">
    <property type="entry name" value="lipoyl_synthase"/>
    <property type="match status" value="1"/>
</dbReference>
<keyword evidence="12" id="KW-1185">Reference proteome</keyword>
<proteinExistence type="inferred from homology"/>
<dbReference type="SUPFAM" id="SSF102114">
    <property type="entry name" value="Radical SAM enzymes"/>
    <property type="match status" value="1"/>
</dbReference>
<dbReference type="SFLD" id="SFLDG01058">
    <property type="entry name" value="lipoyl_synthase_like"/>
    <property type="match status" value="1"/>
</dbReference>
<dbReference type="SMART" id="SM00729">
    <property type="entry name" value="Elp3"/>
    <property type="match status" value="1"/>
</dbReference>
<evidence type="ECO:0000256" key="1">
    <source>
        <dbReference type="ARBA" id="ARBA00022485"/>
    </source>
</evidence>
<protein>
    <recommendedName>
        <fullName evidence="9">Lipoyl synthase</fullName>
        <ecNumber evidence="9">2.8.1.8</ecNumber>
    </recommendedName>
    <alternativeName>
        <fullName evidence="9">Lip-syn</fullName>
        <shortName evidence="9">LS</shortName>
    </alternativeName>
    <alternativeName>
        <fullName evidence="9">Lipoate synthase</fullName>
    </alternativeName>
    <alternativeName>
        <fullName evidence="9">Lipoic acid synthase</fullName>
    </alternativeName>
    <alternativeName>
        <fullName evidence="9">Sulfur insertion protein LipA</fullName>
    </alternativeName>
</protein>
<dbReference type="NCBIfam" id="NF004019">
    <property type="entry name" value="PRK05481.1"/>
    <property type="match status" value="1"/>
</dbReference>
<comment type="function">
    <text evidence="9">Catalyzes the radical-mediated insertion of two sulfur atoms into the C-6 and C-8 positions of the octanoyl moiety bound to the lipoyl domains of lipoate-dependent enzymes, thereby converting the octanoylated domains into lipoylated derivatives.</text>
</comment>
<accession>A0A4D6YF95</accession>
<dbReference type="CDD" id="cd01335">
    <property type="entry name" value="Radical_SAM"/>
    <property type="match status" value="1"/>
</dbReference>
<evidence type="ECO:0000256" key="2">
    <source>
        <dbReference type="ARBA" id="ARBA00022490"/>
    </source>
</evidence>
<evidence type="ECO:0000256" key="9">
    <source>
        <dbReference type="HAMAP-Rule" id="MF_00206"/>
    </source>
</evidence>
<dbReference type="PANTHER" id="PTHR10949">
    <property type="entry name" value="LIPOYL SYNTHASE"/>
    <property type="match status" value="1"/>
</dbReference>
<comment type="cofactor">
    <cofactor evidence="9">
        <name>[4Fe-4S] cluster</name>
        <dbReference type="ChEBI" id="CHEBI:49883"/>
    </cofactor>
    <text evidence="9">Binds 2 [4Fe-4S] clusters per subunit. One cluster is coordinated with 3 cysteines and an exchangeable S-adenosyl-L-methionine.</text>
</comment>
<dbReference type="InterPro" id="IPR003698">
    <property type="entry name" value="Lipoyl_synth"/>
</dbReference>
<dbReference type="InterPro" id="IPR013785">
    <property type="entry name" value="Aldolase_TIM"/>
</dbReference>
<dbReference type="AlphaFoldDB" id="A0A4D6YF95"/>
<sequence>MNNKDCIVRQQNNLAFKKKIKKPKWIKVKIITDDYKINYMKSILRKNNLHSVCEEAQCPNLQECFNNGTVTFMILGAICTRKCPFCAVLKGRPLPPDENEPQKLTKMINKLKIKHIVLTSVTRDDLKDGGAQHFVKVIKKIRELKKNIIVEILVPDFKHCSELALSLLSTFTPDIFNHNLESVPRLYKIVRPGANYTRSLNLLKNFKQKNPKILTKSGIMLGLGETKEEIIDVIKDLSIHKVDMLTIGQYLQPSDMHLPVIRYLTPSEFLNIKKIALSFGFLNVFCSPFARSSYHADQQCSIQ</sequence>
<dbReference type="PANTHER" id="PTHR10949:SF0">
    <property type="entry name" value="LIPOYL SYNTHASE, MITOCHONDRIAL"/>
    <property type="match status" value="1"/>
</dbReference>
<dbReference type="SFLD" id="SFLDS00029">
    <property type="entry name" value="Radical_SAM"/>
    <property type="match status" value="1"/>
</dbReference>
<comment type="pathway">
    <text evidence="9">Protein modification; protein lipoylation via endogenous pathway; protein N(6)-(lipoyl)lysine from octanoyl-[acyl-carrier-protein]: step 2/2.</text>
</comment>
<dbReference type="InterPro" id="IPR006638">
    <property type="entry name" value="Elp3/MiaA/NifB-like_rSAM"/>
</dbReference>
<comment type="catalytic activity">
    <reaction evidence="8 9">
        <text>[[Fe-S] cluster scaffold protein carrying a second [4Fe-4S](2+) cluster] + N(6)-octanoyl-L-lysyl-[protein] + 2 oxidized [2Fe-2S]-[ferredoxin] + 2 S-adenosyl-L-methionine + 4 H(+) = [[Fe-S] cluster scaffold protein] + N(6)-[(R)-dihydrolipoyl]-L-lysyl-[protein] + 4 Fe(3+) + 2 hydrogen sulfide + 2 5'-deoxyadenosine + 2 L-methionine + 2 reduced [2Fe-2S]-[ferredoxin]</text>
        <dbReference type="Rhea" id="RHEA:16585"/>
        <dbReference type="Rhea" id="RHEA-COMP:9928"/>
        <dbReference type="Rhea" id="RHEA-COMP:10000"/>
        <dbReference type="Rhea" id="RHEA-COMP:10001"/>
        <dbReference type="Rhea" id="RHEA-COMP:10475"/>
        <dbReference type="Rhea" id="RHEA-COMP:14568"/>
        <dbReference type="Rhea" id="RHEA-COMP:14569"/>
        <dbReference type="ChEBI" id="CHEBI:15378"/>
        <dbReference type="ChEBI" id="CHEBI:17319"/>
        <dbReference type="ChEBI" id="CHEBI:29034"/>
        <dbReference type="ChEBI" id="CHEBI:29919"/>
        <dbReference type="ChEBI" id="CHEBI:33722"/>
        <dbReference type="ChEBI" id="CHEBI:33737"/>
        <dbReference type="ChEBI" id="CHEBI:33738"/>
        <dbReference type="ChEBI" id="CHEBI:57844"/>
        <dbReference type="ChEBI" id="CHEBI:59789"/>
        <dbReference type="ChEBI" id="CHEBI:78809"/>
        <dbReference type="ChEBI" id="CHEBI:83100"/>
        <dbReference type="EC" id="2.8.1.8"/>
    </reaction>
</comment>
<feature type="binding site" evidence="9">
    <location>
        <position position="58"/>
    </location>
    <ligand>
        <name>[4Fe-4S] cluster</name>
        <dbReference type="ChEBI" id="CHEBI:49883"/>
        <label>1</label>
    </ligand>
</feature>
<feature type="binding site" evidence="9">
    <location>
        <position position="83"/>
    </location>
    <ligand>
        <name>[4Fe-4S] cluster</name>
        <dbReference type="ChEBI" id="CHEBI:49883"/>
        <label>2</label>
        <note>4Fe-4S-S-AdoMet</note>
    </ligand>
</feature>
<dbReference type="HAMAP" id="MF_00206">
    <property type="entry name" value="Lipoyl_synth"/>
    <property type="match status" value="1"/>
</dbReference>
<evidence type="ECO:0000256" key="3">
    <source>
        <dbReference type="ARBA" id="ARBA00022679"/>
    </source>
</evidence>
<dbReference type="GO" id="GO:0051539">
    <property type="term" value="F:4 iron, 4 sulfur cluster binding"/>
    <property type="evidence" value="ECO:0007669"/>
    <property type="project" value="UniProtKB-UniRule"/>
</dbReference>
<dbReference type="InterPro" id="IPR007197">
    <property type="entry name" value="rSAM"/>
</dbReference>
<dbReference type="FunFam" id="3.20.20.70:FF:000040">
    <property type="entry name" value="Lipoyl synthase"/>
    <property type="match status" value="1"/>
</dbReference>
<comment type="subcellular location">
    <subcellularLocation>
        <location evidence="9">Cytoplasm</location>
    </subcellularLocation>
</comment>